<dbReference type="RefSeq" id="WP_278328039.1">
    <property type="nucleotide sequence ID" value="NZ_JAVAIM010000001.1"/>
</dbReference>
<dbReference type="EMBL" id="JAVAIM010000001">
    <property type="protein sequence ID" value="MDP4575930.1"/>
    <property type="molecule type" value="Genomic_DNA"/>
</dbReference>
<organism evidence="1 2">
    <name type="scientific">Qipengyuania profundimaris</name>
    <dbReference type="NCBI Taxonomy" id="3067652"/>
    <lineage>
        <taxon>Bacteria</taxon>
        <taxon>Pseudomonadati</taxon>
        <taxon>Pseudomonadota</taxon>
        <taxon>Alphaproteobacteria</taxon>
        <taxon>Sphingomonadales</taxon>
        <taxon>Erythrobacteraceae</taxon>
        <taxon>Qipengyuania</taxon>
    </lineage>
</organism>
<dbReference type="Proteomes" id="UP001240639">
    <property type="component" value="Unassembled WGS sequence"/>
</dbReference>
<gene>
    <name evidence="1" type="ORF">Q9K02_12330</name>
</gene>
<evidence type="ECO:0000313" key="2">
    <source>
        <dbReference type="Proteomes" id="UP001240639"/>
    </source>
</evidence>
<keyword evidence="2" id="KW-1185">Reference proteome</keyword>
<sequence length="50" mass="5409">MYDRSFFRTQLGQAALASIVAMSAFVMLSSHITVTTPVAAIATYEQVEIA</sequence>
<accession>A0ABT9HSF2</accession>
<reference evidence="1 2" key="1">
    <citation type="submission" date="2023-08" db="EMBL/GenBank/DDBJ databases">
        <title>genomic of G39.</title>
        <authorList>
            <person name="Wang Y."/>
        </authorList>
    </citation>
    <scope>NUCLEOTIDE SEQUENCE [LARGE SCALE GENOMIC DNA]</scope>
    <source>
        <strain evidence="1 2">G39</strain>
    </source>
</reference>
<name>A0ABT9HSF2_9SPHN</name>
<proteinExistence type="predicted"/>
<evidence type="ECO:0000313" key="1">
    <source>
        <dbReference type="EMBL" id="MDP4575930.1"/>
    </source>
</evidence>
<protein>
    <submittedName>
        <fullName evidence="1">Uncharacterized protein</fullName>
    </submittedName>
</protein>
<comment type="caution">
    <text evidence="1">The sequence shown here is derived from an EMBL/GenBank/DDBJ whole genome shotgun (WGS) entry which is preliminary data.</text>
</comment>